<comment type="caution">
    <text evidence="11">The sequence shown here is derived from an EMBL/GenBank/DDBJ whole genome shotgun (WGS) entry which is preliminary data.</text>
</comment>
<dbReference type="PROSITE" id="PS51192">
    <property type="entry name" value="HELICASE_ATP_BIND_1"/>
    <property type="match status" value="1"/>
</dbReference>
<dbReference type="PANTHER" id="PTHR47959:SF14">
    <property type="entry name" value="DEAD-BOX ATP-DEPENDENT RNA HELICASE 28"/>
    <property type="match status" value="1"/>
</dbReference>
<organism evidence="11 12">
    <name type="scientific">Cuscuta epithymum</name>
    <dbReference type="NCBI Taxonomy" id="186058"/>
    <lineage>
        <taxon>Eukaryota</taxon>
        <taxon>Viridiplantae</taxon>
        <taxon>Streptophyta</taxon>
        <taxon>Embryophyta</taxon>
        <taxon>Tracheophyta</taxon>
        <taxon>Spermatophyta</taxon>
        <taxon>Magnoliopsida</taxon>
        <taxon>eudicotyledons</taxon>
        <taxon>Gunneridae</taxon>
        <taxon>Pentapetalae</taxon>
        <taxon>asterids</taxon>
        <taxon>lamiids</taxon>
        <taxon>Solanales</taxon>
        <taxon>Convolvulaceae</taxon>
        <taxon>Cuscuteae</taxon>
        <taxon>Cuscuta</taxon>
        <taxon>Cuscuta subgen. Cuscuta</taxon>
    </lineage>
</organism>
<dbReference type="GO" id="GO:0009536">
    <property type="term" value="C:plastid"/>
    <property type="evidence" value="ECO:0007669"/>
    <property type="project" value="UniProtKB-SubCell"/>
</dbReference>
<dbReference type="Proteomes" id="UP001152523">
    <property type="component" value="Unassembled WGS sequence"/>
</dbReference>
<dbReference type="SUPFAM" id="SSF52540">
    <property type="entry name" value="P-loop containing nucleoside triphosphate hydrolases"/>
    <property type="match status" value="2"/>
</dbReference>
<proteinExistence type="predicted"/>
<evidence type="ECO:0000313" key="12">
    <source>
        <dbReference type="Proteomes" id="UP001152523"/>
    </source>
</evidence>
<evidence type="ECO:0000256" key="2">
    <source>
        <dbReference type="ARBA" id="ARBA00022741"/>
    </source>
</evidence>
<evidence type="ECO:0000256" key="1">
    <source>
        <dbReference type="ARBA" id="ARBA00004474"/>
    </source>
</evidence>
<evidence type="ECO:0000256" key="3">
    <source>
        <dbReference type="ARBA" id="ARBA00022801"/>
    </source>
</evidence>
<dbReference type="SMART" id="SM00487">
    <property type="entry name" value="DEXDc"/>
    <property type="match status" value="1"/>
</dbReference>
<dbReference type="Gene3D" id="3.40.50.300">
    <property type="entry name" value="P-loop containing nucleotide triphosphate hydrolases"/>
    <property type="match status" value="2"/>
</dbReference>
<dbReference type="GO" id="GO:0016787">
    <property type="term" value="F:hydrolase activity"/>
    <property type="evidence" value="ECO:0007669"/>
    <property type="project" value="UniProtKB-KW"/>
</dbReference>
<gene>
    <name evidence="11" type="ORF">CEPIT_LOCUS183</name>
</gene>
<dbReference type="InterPro" id="IPR014001">
    <property type="entry name" value="Helicase_ATP-bd"/>
</dbReference>
<dbReference type="Pfam" id="PF00270">
    <property type="entry name" value="DEAD"/>
    <property type="match status" value="1"/>
</dbReference>
<dbReference type="EMBL" id="CAMAPF010000003">
    <property type="protein sequence ID" value="CAH9051204.1"/>
    <property type="molecule type" value="Genomic_DNA"/>
</dbReference>
<comment type="subcellular location">
    <subcellularLocation>
        <location evidence="1">Plastid</location>
    </subcellularLocation>
</comment>
<keyword evidence="2" id="KW-0547">Nucleotide-binding</keyword>
<feature type="domain" description="DEAD-box RNA helicase Q" evidence="10">
    <location>
        <begin position="39"/>
        <end position="67"/>
    </location>
</feature>
<dbReference type="Pfam" id="PF00271">
    <property type="entry name" value="Helicase_C"/>
    <property type="match status" value="1"/>
</dbReference>
<protein>
    <submittedName>
        <fullName evidence="11">Uncharacterized protein</fullName>
    </submittedName>
</protein>
<dbReference type="InterPro" id="IPR027417">
    <property type="entry name" value="P-loop_NTPase"/>
</dbReference>
<feature type="domain" description="Helicase C-terminal" evidence="9">
    <location>
        <begin position="276"/>
        <end position="420"/>
    </location>
</feature>
<dbReference type="InterPro" id="IPR014014">
    <property type="entry name" value="RNA_helicase_DEAD_Q_motif"/>
</dbReference>
<evidence type="ECO:0000256" key="4">
    <source>
        <dbReference type="ARBA" id="ARBA00022806"/>
    </source>
</evidence>
<evidence type="ECO:0000256" key="6">
    <source>
        <dbReference type="PROSITE-ProRule" id="PRU00552"/>
    </source>
</evidence>
<feature type="domain" description="Helicase ATP-binding" evidence="8">
    <location>
        <begin position="71"/>
        <end position="246"/>
    </location>
</feature>
<dbReference type="GO" id="GO:0005524">
    <property type="term" value="F:ATP binding"/>
    <property type="evidence" value="ECO:0007669"/>
    <property type="project" value="UniProtKB-KW"/>
</dbReference>
<dbReference type="SMART" id="SM00490">
    <property type="entry name" value="HELICc"/>
    <property type="match status" value="1"/>
</dbReference>
<dbReference type="GO" id="GO:0003676">
    <property type="term" value="F:nucleic acid binding"/>
    <property type="evidence" value="ECO:0007669"/>
    <property type="project" value="InterPro"/>
</dbReference>
<dbReference type="PROSITE" id="PS51194">
    <property type="entry name" value="HELICASE_CTER"/>
    <property type="match status" value="1"/>
</dbReference>
<evidence type="ECO:0000259" key="9">
    <source>
        <dbReference type="PROSITE" id="PS51194"/>
    </source>
</evidence>
<keyword evidence="4" id="KW-0347">Helicase</keyword>
<accession>A0AAV0BYK0</accession>
<feature type="coiled-coil region" evidence="7">
    <location>
        <begin position="419"/>
        <end position="446"/>
    </location>
</feature>
<dbReference type="GO" id="GO:0003724">
    <property type="term" value="F:RNA helicase activity"/>
    <property type="evidence" value="ECO:0007669"/>
    <property type="project" value="InterPro"/>
</dbReference>
<name>A0AAV0BYK0_9ASTE</name>
<evidence type="ECO:0000259" key="8">
    <source>
        <dbReference type="PROSITE" id="PS51192"/>
    </source>
</evidence>
<keyword evidence="5" id="KW-0067">ATP-binding</keyword>
<dbReference type="CDD" id="cd17947">
    <property type="entry name" value="DEADc_DDX27"/>
    <property type="match status" value="1"/>
</dbReference>
<dbReference type="InterPro" id="IPR001650">
    <property type="entry name" value="Helicase_C-like"/>
</dbReference>
<dbReference type="InterPro" id="IPR011545">
    <property type="entry name" value="DEAD/DEAH_box_helicase_dom"/>
</dbReference>
<evidence type="ECO:0000313" key="11">
    <source>
        <dbReference type="EMBL" id="CAH9051204.1"/>
    </source>
</evidence>
<keyword evidence="7" id="KW-0175">Coiled coil</keyword>
<keyword evidence="12" id="KW-1185">Reference proteome</keyword>
<dbReference type="AlphaFoldDB" id="A0AAV0BYK0"/>
<dbReference type="PANTHER" id="PTHR47959">
    <property type="entry name" value="ATP-DEPENDENT RNA HELICASE RHLE-RELATED"/>
    <property type="match status" value="1"/>
</dbReference>
<keyword evidence="3" id="KW-0378">Hydrolase</keyword>
<feature type="short sequence motif" description="Q motif" evidence="6">
    <location>
        <begin position="39"/>
        <end position="67"/>
    </location>
</feature>
<sequence>MGSPRFVFEVPCDEEVAYLSDVQSEGKNDDVDGVSFHADSFIDLNLSRPLIQACEALGYTKPTPIQAAFIPLALTGRDICGISGITGSGKTAAFSLPTLERILNRPKNRPAIRALILTPTRDLAAHVHSMVKNLAQFMTDIRCCLVLGGFPEKDQVSALQSIPDIVVATPGRMIDHIRNSVSIYLGDLDVLILDEADHLLELGFSKEIGELVRLCPKSRQTMLFSGTMTEKVNELVNLSLNNPVCLSADLSAKRPSPLTEEVVRIRRMQELNQEAMLLALCSKTFTSKVIVFSGTKQAAHRLKILFCLAGLKAAELQGDRTEVQHLDALELFRKHKVDYLMTTKLGARGLDMIGVQTVINYACPQDLKSYIHQVGHTAKDGREGYAVTFVTDKDRSLLNTIAKRAGSRLKNRIVSEKSIIRWAKIIEQMEEQVAEILEEEREEMAMRKAEMESFLGLAL</sequence>
<evidence type="ECO:0000256" key="7">
    <source>
        <dbReference type="SAM" id="Coils"/>
    </source>
</evidence>
<dbReference type="CDD" id="cd18787">
    <property type="entry name" value="SF2_C_DEAD"/>
    <property type="match status" value="1"/>
</dbReference>
<evidence type="ECO:0000259" key="10">
    <source>
        <dbReference type="PROSITE" id="PS51195"/>
    </source>
</evidence>
<dbReference type="InterPro" id="IPR050079">
    <property type="entry name" value="DEAD_box_RNA_helicase"/>
</dbReference>
<evidence type="ECO:0000256" key="5">
    <source>
        <dbReference type="ARBA" id="ARBA00022840"/>
    </source>
</evidence>
<reference evidence="11" key="1">
    <citation type="submission" date="2022-07" db="EMBL/GenBank/DDBJ databases">
        <authorList>
            <person name="Macas J."/>
            <person name="Novak P."/>
            <person name="Neumann P."/>
        </authorList>
    </citation>
    <scope>NUCLEOTIDE SEQUENCE</scope>
</reference>
<dbReference type="PROSITE" id="PS51195">
    <property type="entry name" value="Q_MOTIF"/>
    <property type="match status" value="1"/>
</dbReference>
<dbReference type="GO" id="GO:0005829">
    <property type="term" value="C:cytosol"/>
    <property type="evidence" value="ECO:0007669"/>
    <property type="project" value="TreeGrafter"/>
</dbReference>